<dbReference type="NCBIfam" id="TIGR03954">
    <property type="entry name" value="integ_memb_HG"/>
    <property type="match status" value="1"/>
</dbReference>
<feature type="transmembrane region" description="Helical" evidence="6">
    <location>
        <begin position="6"/>
        <end position="25"/>
    </location>
</feature>
<dbReference type="InterPro" id="IPR023845">
    <property type="entry name" value="DUF3817_TM"/>
</dbReference>
<protein>
    <submittedName>
        <fullName evidence="8">Integral membrane protein</fullName>
    </submittedName>
</protein>
<dbReference type="PANTHER" id="PTHR40077">
    <property type="entry name" value="MEMBRANE PROTEIN-RELATED"/>
    <property type="match status" value="1"/>
</dbReference>
<comment type="subcellular location">
    <subcellularLocation>
        <location evidence="1">Cell membrane</location>
        <topology evidence="1">Multi-pass membrane protein</topology>
    </subcellularLocation>
</comment>
<sequence length="104" mass="11645">MNSLQSLRWAGIIEGVSFLLLLFIAMPLKYGAGFDMAVTVVGAAHGGLFVLYVAIALFVWVQKRWPFLRMLIAVIVSVIPFGPFVFERSLRREENEELEPGAVF</sequence>
<keyword evidence="4 6" id="KW-1133">Transmembrane helix</keyword>
<accession>A0A1H2WCK6</accession>
<evidence type="ECO:0000256" key="4">
    <source>
        <dbReference type="ARBA" id="ARBA00022989"/>
    </source>
</evidence>
<dbReference type="PANTHER" id="PTHR40077:SF1">
    <property type="entry name" value="MEMBRANE PROTEIN"/>
    <property type="match status" value="1"/>
</dbReference>
<dbReference type="GO" id="GO:0005886">
    <property type="term" value="C:plasma membrane"/>
    <property type="evidence" value="ECO:0007669"/>
    <property type="project" value="UniProtKB-SubCell"/>
</dbReference>
<evidence type="ECO:0000256" key="1">
    <source>
        <dbReference type="ARBA" id="ARBA00004651"/>
    </source>
</evidence>
<evidence type="ECO:0000256" key="5">
    <source>
        <dbReference type="ARBA" id="ARBA00023136"/>
    </source>
</evidence>
<gene>
    <name evidence="8" type="ORF">SAMN05421781_2355</name>
</gene>
<keyword evidence="2" id="KW-1003">Cell membrane</keyword>
<feature type="transmembrane region" description="Helical" evidence="6">
    <location>
        <begin position="67"/>
        <end position="86"/>
    </location>
</feature>
<dbReference type="Pfam" id="PF12823">
    <property type="entry name" value="DUF3817"/>
    <property type="match status" value="1"/>
</dbReference>
<evidence type="ECO:0000259" key="7">
    <source>
        <dbReference type="Pfam" id="PF12823"/>
    </source>
</evidence>
<evidence type="ECO:0000256" key="3">
    <source>
        <dbReference type="ARBA" id="ARBA00022692"/>
    </source>
</evidence>
<feature type="transmembrane region" description="Helical" evidence="6">
    <location>
        <begin position="37"/>
        <end position="61"/>
    </location>
</feature>
<evidence type="ECO:0000256" key="6">
    <source>
        <dbReference type="SAM" id="Phobius"/>
    </source>
</evidence>
<dbReference type="EMBL" id="FNNC01000005">
    <property type="protein sequence ID" value="SDW78014.1"/>
    <property type="molecule type" value="Genomic_DNA"/>
</dbReference>
<evidence type="ECO:0000313" key="8">
    <source>
        <dbReference type="EMBL" id="SDW78014.1"/>
    </source>
</evidence>
<reference evidence="8 9" key="1">
    <citation type="submission" date="2016-10" db="EMBL/GenBank/DDBJ databases">
        <authorList>
            <person name="de Groot N.N."/>
        </authorList>
    </citation>
    <scope>NUCLEOTIDE SEQUENCE [LARGE SCALE GENOMIC DNA]</scope>
    <source>
        <strain evidence="8 9">DSM 23126</strain>
    </source>
</reference>
<proteinExistence type="predicted"/>
<dbReference type="Proteomes" id="UP000199488">
    <property type="component" value="Unassembled WGS sequence"/>
</dbReference>
<keyword evidence="3 6" id="KW-0812">Transmembrane</keyword>
<keyword evidence="5 6" id="KW-0472">Membrane</keyword>
<dbReference type="RefSeq" id="WP_091615294.1">
    <property type="nucleotide sequence ID" value="NZ_FNNC01000005.1"/>
</dbReference>
<evidence type="ECO:0000313" key="9">
    <source>
        <dbReference type="Proteomes" id="UP000199488"/>
    </source>
</evidence>
<name>A0A1H2WCK6_9BACI</name>
<keyword evidence="9" id="KW-1185">Reference proteome</keyword>
<feature type="domain" description="DUF3817" evidence="7">
    <location>
        <begin position="5"/>
        <end position="92"/>
    </location>
</feature>
<evidence type="ECO:0000256" key="2">
    <source>
        <dbReference type="ARBA" id="ARBA00022475"/>
    </source>
</evidence>
<dbReference type="AlphaFoldDB" id="A0A1H2WCK6"/>
<organism evidence="8 9">
    <name type="scientific">Marinococcus luteus</name>
    <dbReference type="NCBI Taxonomy" id="1122204"/>
    <lineage>
        <taxon>Bacteria</taxon>
        <taxon>Bacillati</taxon>
        <taxon>Bacillota</taxon>
        <taxon>Bacilli</taxon>
        <taxon>Bacillales</taxon>
        <taxon>Bacillaceae</taxon>
        <taxon>Marinococcus</taxon>
    </lineage>
</organism>
<dbReference type="STRING" id="1122204.SAMN05421781_2355"/>
<dbReference type="OrthoDB" id="1121311at2"/>